<dbReference type="Gene3D" id="3.20.20.80">
    <property type="entry name" value="Glycosidases"/>
    <property type="match status" value="1"/>
</dbReference>
<evidence type="ECO:0000313" key="2">
    <source>
        <dbReference type="EMBL" id="SHH78701.1"/>
    </source>
</evidence>
<name>A0A1M5VU00_9BACT</name>
<accession>A0A1M5VU00</accession>
<feature type="signal peptide" evidence="1">
    <location>
        <begin position="1"/>
        <end position="22"/>
    </location>
</feature>
<evidence type="ECO:0008006" key="4">
    <source>
        <dbReference type="Google" id="ProtNLM"/>
    </source>
</evidence>
<dbReference type="Proteomes" id="UP000184212">
    <property type="component" value="Unassembled WGS sequence"/>
</dbReference>
<keyword evidence="3" id="KW-1185">Reference proteome</keyword>
<dbReference type="PROSITE" id="PS51257">
    <property type="entry name" value="PROKAR_LIPOPROTEIN"/>
    <property type="match status" value="1"/>
</dbReference>
<gene>
    <name evidence="2" type="ORF">SAMN04488109_5410</name>
</gene>
<evidence type="ECO:0000313" key="3">
    <source>
        <dbReference type="Proteomes" id="UP000184212"/>
    </source>
</evidence>
<evidence type="ECO:0000256" key="1">
    <source>
        <dbReference type="SAM" id="SignalP"/>
    </source>
</evidence>
<dbReference type="EMBL" id="FQWQ01000004">
    <property type="protein sequence ID" value="SHH78701.1"/>
    <property type="molecule type" value="Genomic_DNA"/>
</dbReference>
<organism evidence="2 3">
    <name type="scientific">Chryseolinea serpens</name>
    <dbReference type="NCBI Taxonomy" id="947013"/>
    <lineage>
        <taxon>Bacteria</taxon>
        <taxon>Pseudomonadati</taxon>
        <taxon>Bacteroidota</taxon>
        <taxon>Cytophagia</taxon>
        <taxon>Cytophagales</taxon>
        <taxon>Fulvivirgaceae</taxon>
        <taxon>Chryseolinea</taxon>
    </lineage>
</organism>
<proteinExistence type="predicted"/>
<dbReference type="RefSeq" id="WP_073140840.1">
    <property type="nucleotide sequence ID" value="NZ_FQWQ01000004.1"/>
</dbReference>
<protein>
    <recommendedName>
        <fullName evidence="4">Arabinogalactan endo-beta-1,4-galactanase</fullName>
    </recommendedName>
</protein>
<sequence>MKMLRGSSALLLLFLILTSCNEAPEGEKRTYRMGFQNSAPRFDDLNMAIQSINMWTTRADAAMITTEVPWKEIYSGTDVVNFVVSNYKGLVDYYRTKNFKLWVYIDPQNGLDRSADALALVAAGKTIADPAVQNVYRRFVFVIDSVLAPDHLGLALETNLIRSAASAAIYNGVKQAANLAAQDILAVKPNAKVSVSVQADHAWGRLTGGTYQGIAQDFTDFPFMKELGISSYPYFGFDTPEEIPSDFYSRLVDGKDISVFISEGGWTSASVTTDTRTFTSSPEIQQHYIERQAQLLSAVKSIGYFQLTFTDIDVDHLPADVPANIAYFAYLGLVDKLFQPKPALDAWDEIFKRPLTE</sequence>
<dbReference type="SUPFAM" id="SSF51445">
    <property type="entry name" value="(Trans)glycosidases"/>
    <property type="match status" value="1"/>
</dbReference>
<reference evidence="2 3" key="1">
    <citation type="submission" date="2016-11" db="EMBL/GenBank/DDBJ databases">
        <authorList>
            <person name="Jaros S."/>
            <person name="Januszkiewicz K."/>
            <person name="Wedrychowicz H."/>
        </authorList>
    </citation>
    <scope>NUCLEOTIDE SEQUENCE [LARGE SCALE GENOMIC DNA]</scope>
    <source>
        <strain evidence="2 3">DSM 24574</strain>
    </source>
</reference>
<keyword evidence="1" id="KW-0732">Signal</keyword>
<dbReference type="InterPro" id="IPR017853">
    <property type="entry name" value="GH"/>
</dbReference>
<dbReference type="AlphaFoldDB" id="A0A1M5VU00"/>
<feature type="chain" id="PRO_5013336662" description="Arabinogalactan endo-beta-1,4-galactanase" evidence="1">
    <location>
        <begin position="23"/>
        <end position="357"/>
    </location>
</feature>